<dbReference type="EMBL" id="DSRP01000305">
    <property type="protein sequence ID" value="HGG92178.1"/>
    <property type="molecule type" value="Genomic_DNA"/>
</dbReference>
<protein>
    <submittedName>
        <fullName evidence="2">Glutaredoxin family protein</fullName>
    </submittedName>
</protein>
<gene>
    <name evidence="2" type="ORF">ENR59_04420</name>
</gene>
<accession>A0A7C4AGI0</accession>
<evidence type="ECO:0000313" key="2">
    <source>
        <dbReference type="EMBL" id="HGG92178.1"/>
    </source>
</evidence>
<proteinExistence type="predicted"/>
<dbReference type="InterPro" id="IPR002109">
    <property type="entry name" value="Glutaredoxin"/>
</dbReference>
<dbReference type="SUPFAM" id="SSF52833">
    <property type="entry name" value="Thioredoxin-like"/>
    <property type="match status" value="1"/>
</dbReference>
<organism evidence="2">
    <name type="scientific">Fundidesulfovibrio putealis</name>
    <dbReference type="NCBI Taxonomy" id="270496"/>
    <lineage>
        <taxon>Bacteria</taxon>
        <taxon>Pseudomonadati</taxon>
        <taxon>Thermodesulfobacteriota</taxon>
        <taxon>Desulfovibrionia</taxon>
        <taxon>Desulfovibrionales</taxon>
        <taxon>Desulfovibrionaceae</taxon>
        <taxon>Fundidesulfovibrio</taxon>
    </lineage>
</organism>
<feature type="domain" description="Glutaredoxin" evidence="1">
    <location>
        <begin position="5"/>
        <end position="69"/>
    </location>
</feature>
<dbReference type="AlphaFoldDB" id="A0A7C4AGI0"/>
<evidence type="ECO:0000259" key="1">
    <source>
        <dbReference type="Pfam" id="PF00462"/>
    </source>
</evidence>
<reference evidence="2" key="1">
    <citation type="journal article" date="2020" name="mSystems">
        <title>Genome- and Community-Level Interaction Insights into Carbon Utilization and Element Cycling Functions of Hydrothermarchaeota in Hydrothermal Sediment.</title>
        <authorList>
            <person name="Zhou Z."/>
            <person name="Liu Y."/>
            <person name="Xu W."/>
            <person name="Pan J."/>
            <person name="Luo Z.H."/>
            <person name="Li M."/>
        </authorList>
    </citation>
    <scope>NUCLEOTIDE SEQUENCE [LARGE SCALE GENOMIC DNA]</scope>
    <source>
        <strain evidence="2">SpSt-413</strain>
    </source>
</reference>
<sequence>MTKPIKVFALSTCIHCKHCKEYLDEQGRTYECVYVDKLAGEERKSTIDEIKKINPSLSFPTVVIEEKVIVGFNRDEIDEALKD</sequence>
<name>A0A7C4AGI0_9BACT</name>
<dbReference type="InterPro" id="IPR036249">
    <property type="entry name" value="Thioredoxin-like_sf"/>
</dbReference>
<dbReference type="CDD" id="cd02976">
    <property type="entry name" value="NrdH"/>
    <property type="match status" value="1"/>
</dbReference>
<dbReference type="Pfam" id="PF00462">
    <property type="entry name" value="Glutaredoxin"/>
    <property type="match status" value="1"/>
</dbReference>
<comment type="caution">
    <text evidence="2">The sequence shown here is derived from an EMBL/GenBank/DDBJ whole genome shotgun (WGS) entry which is preliminary data.</text>
</comment>
<dbReference type="PROSITE" id="PS51354">
    <property type="entry name" value="GLUTAREDOXIN_2"/>
    <property type="match status" value="1"/>
</dbReference>
<dbReference type="Gene3D" id="3.40.30.10">
    <property type="entry name" value="Glutaredoxin"/>
    <property type="match status" value="1"/>
</dbReference>